<proteinExistence type="predicted"/>
<dbReference type="SUPFAM" id="SSF48317">
    <property type="entry name" value="Acid phosphatase/Vanadium-dependent haloperoxidase"/>
    <property type="match status" value="1"/>
</dbReference>
<dbReference type="InterPro" id="IPR052559">
    <property type="entry name" value="V-haloperoxidase"/>
</dbReference>
<evidence type="ECO:0000313" key="3">
    <source>
        <dbReference type="Proteomes" id="UP000638732"/>
    </source>
</evidence>
<organism evidence="2 3">
    <name type="scientific">Mucilaginibacter agri</name>
    <dbReference type="NCBI Taxonomy" id="2695265"/>
    <lineage>
        <taxon>Bacteria</taxon>
        <taxon>Pseudomonadati</taxon>
        <taxon>Bacteroidota</taxon>
        <taxon>Sphingobacteriia</taxon>
        <taxon>Sphingobacteriales</taxon>
        <taxon>Sphingobacteriaceae</taxon>
        <taxon>Mucilaginibacter</taxon>
    </lineage>
</organism>
<feature type="signal peptide" evidence="1">
    <location>
        <begin position="1"/>
        <end position="22"/>
    </location>
</feature>
<dbReference type="Proteomes" id="UP000638732">
    <property type="component" value="Unassembled WGS sequence"/>
</dbReference>
<keyword evidence="1" id="KW-0732">Signal</keyword>
<feature type="chain" id="PRO_5037547106" evidence="1">
    <location>
        <begin position="23"/>
        <end position="450"/>
    </location>
</feature>
<dbReference type="PROSITE" id="PS51257">
    <property type="entry name" value="PROKAR_LIPOPROTEIN"/>
    <property type="match status" value="1"/>
</dbReference>
<evidence type="ECO:0000313" key="2">
    <source>
        <dbReference type="EMBL" id="NCD72511.1"/>
    </source>
</evidence>
<comment type="caution">
    <text evidence="2">The sequence shown here is derived from an EMBL/GenBank/DDBJ whole genome shotgun (WGS) entry which is preliminary data.</text>
</comment>
<dbReference type="AlphaFoldDB" id="A0A965ZMN1"/>
<dbReference type="EMBL" id="WWEO01000045">
    <property type="protein sequence ID" value="NCD72511.1"/>
    <property type="molecule type" value="Genomic_DNA"/>
</dbReference>
<accession>A0A965ZMN1</accession>
<reference evidence="2" key="1">
    <citation type="submission" date="2020-01" db="EMBL/GenBank/DDBJ databases">
        <authorList>
            <person name="Seo Y.L."/>
        </authorList>
    </citation>
    <scope>NUCLEOTIDE SEQUENCE</scope>
    <source>
        <strain evidence="2">R11</strain>
    </source>
</reference>
<reference evidence="2" key="2">
    <citation type="submission" date="2020-10" db="EMBL/GenBank/DDBJ databases">
        <title>Mucilaginibacter sp. nov., isolated from soil.</title>
        <authorList>
            <person name="Jeon C.O."/>
        </authorList>
    </citation>
    <scope>NUCLEOTIDE SEQUENCE</scope>
    <source>
        <strain evidence="2">R11</strain>
    </source>
</reference>
<dbReference type="InterPro" id="IPR036938">
    <property type="entry name" value="PAP2/HPO_sf"/>
</dbReference>
<dbReference type="CDD" id="cd03398">
    <property type="entry name" value="PAP2_haloperoxidase"/>
    <property type="match status" value="1"/>
</dbReference>
<sequence length="450" mass="50213">MMLNKLLVYQFLLFTCFFAASALLTSCTENDYQKVFNDPALYSRTVHELNTVVMGNNFTPVVASRNYAYATVAGYEVIAAGDSKHYRSLAGQLNQLKTLPKPNSTQKICFPYAALWAFCKVGEAVTFPAGSLKYYTDSLHTVAKMHGMPSEMVSASEAYADTIATSIIKWSKGDNYLHTRSAPKFTVKDSAGRWTPTPPAYADAAEPHWGEIRTMVMHNAREYDAPPPPAFNITDKNSMYYREVMLIKSTGDSLNKEQSWTADFWDDNPQKLNIQGHVQFITKKFSPPGHWLSIVGIGAKQINADFNTTVAAYAKTAVALFDAFIESWTAKYVYKTIRPESVINKYVDREWRPHLQTPPFPEYTCGHCTISAAAAEALTSALGDNIAYKDTSELEFGIDSRSFKSFKAAAEETARSRFYGGIHFQNSCNVSRLYGKKVGDSVAVKLVMKR</sequence>
<keyword evidence="3" id="KW-1185">Reference proteome</keyword>
<dbReference type="RefSeq" id="WP_166588452.1">
    <property type="nucleotide sequence ID" value="NZ_WWEO01000045.1"/>
</dbReference>
<gene>
    <name evidence="2" type="ORF">GSY63_24305</name>
</gene>
<protein>
    <submittedName>
        <fullName evidence="2">Phosphatase PAP2 family protein</fullName>
    </submittedName>
</protein>
<name>A0A965ZMN1_9SPHI</name>
<evidence type="ECO:0000256" key="1">
    <source>
        <dbReference type="SAM" id="SignalP"/>
    </source>
</evidence>
<dbReference type="Gene3D" id="1.10.606.20">
    <property type="match status" value="1"/>
</dbReference>
<dbReference type="PANTHER" id="PTHR34599:SF2">
    <property type="entry name" value="TRAF-TYPE DOMAIN-CONTAINING PROTEIN"/>
    <property type="match status" value="1"/>
</dbReference>
<dbReference type="PANTHER" id="PTHR34599">
    <property type="entry name" value="PEROXIDASE-RELATED"/>
    <property type="match status" value="1"/>
</dbReference>